<evidence type="ECO:0000313" key="2">
    <source>
        <dbReference type="Proteomes" id="UP001354989"/>
    </source>
</evidence>
<geneLocation type="plasmid" evidence="1 2">
    <name>pPP6</name>
</geneLocation>
<keyword evidence="1" id="KW-0614">Plasmid</keyword>
<keyword evidence="2" id="KW-1185">Reference proteome</keyword>
<organism evidence="1 2">
    <name type="scientific">Persicobacter psychrovividus</name>
    <dbReference type="NCBI Taxonomy" id="387638"/>
    <lineage>
        <taxon>Bacteria</taxon>
        <taxon>Pseudomonadati</taxon>
        <taxon>Bacteroidota</taxon>
        <taxon>Cytophagia</taxon>
        <taxon>Cytophagales</taxon>
        <taxon>Persicobacteraceae</taxon>
        <taxon>Persicobacter</taxon>
    </lineage>
</organism>
<gene>
    <name evidence="1" type="ORF">PEPS_43480</name>
</gene>
<dbReference type="Proteomes" id="UP001354989">
    <property type="component" value="Plasmid pPP6"/>
</dbReference>
<proteinExistence type="predicted"/>
<accession>A0ABM7VM61</accession>
<dbReference type="EMBL" id="AP025298">
    <property type="protein sequence ID" value="BDD02068.1"/>
    <property type="molecule type" value="Genomic_DNA"/>
</dbReference>
<protein>
    <submittedName>
        <fullName evidence="1">Uncharacterized protein</fullName>
    </submittedName>
</protein>
<dbReference type="InterPro" id="IPR003226">
    <property type="entry name" value="MYG1_exonuclease"/>
</dbReference>
<sequence>MIHTFITHRHIFHADDVLSFALVRKYINPELKLKRMAHYVKSDALDAQTIMVDVGRKYDGKQYFDHHQDSHLPASCVLILDIIPIDELLKDFFKSKMRVVSDTDRGLTQNKLAHMEVDMGEIISLNKIIKSFNRQPKDHALQKQQFLMAADLCDQLIDNWVHEFEYQPKYMSLK</sequence>
<dbReference type="Pfam" id="PF03690">
    <property type="entry name" value="MYG1_exonuc"/>
    <property type="match status" value="1"/>
</dbReference>
<evidence type="ECO:0000313" key="1">
    <source>
        <dbReference type="EMBL" id="BDD02068.1"/>
    </source>
</evidence>
<name>A0ABM7VM61_9BACT</name>
<reference evidence="1 2" key="1">
    <citation type="submission" date="2021-12" db="EMBL/GenBank/DDBJ databases">
        <title>Genome sequencing of bacteria with rrn-lacking chromosome and rrn-plasmid.</title>
        <authorList>
            <person name="Anda M."/>
            <person name="Iwasaki W."/>
        </authorList>
    </citation>
    <scope>NUCLEOTIDE SEQUENCE [LARGE SCALE GENOMIC DNA]</scope>
    <source>
        <strain evidence="1 2">NBRC 101262</strain>
        <plasmid evidence="1 2">pPP6</plasmid>
    </source>
</reference>
<dbReference type="RefSeq" id="WP_338399361.1">
    <property type="nucleotide sequence ID" value="NZ_AP025298.1"/>
</dbReference>